<protein>
    <submittedName>
        <fullName evidence="1">Uncharacterized protein</fullName>
    </submittedName>
</protein>
<dbReference type="GeneID" id="25910300"/>
<dbReference type="AlphaFoldDB" id="A0A0L0FML8"/>
<evidence type="ECO:0000313" key="2">
    <source>
        <dbReference type="Proteomes" id="UP000054560"/>
    </source>
</evidence>
<gene>
    <name evidence="1" type="ORF">SARC_09796</name>
</gene>
<dbReference type="RefSeq" id="XP_014151653.1">
    <property type="nucleotide sequence ID" value="XM_014296178.1"/>
</dbReference>
<reference evidence="1 2" key="1">
    <citation type="submission" date="2011-02" db="EMBL/GenBank/DDBJ databases">
        <title>The Genome Sequence of Sphaeroforma arctica JP610.</title>
        <authorList>
            <consortium name="The Broad Institute Genome Sequencing Platform"/>
            <person name="Russ C."/>
            <person name="Cuomo C."/>
            <person name="Young S.K."/>
            <person name="Zeng Q."/>
            <person name="Gargeya S."/>
            <person name="Alvarado L."/>
            <person name="Berlin A."/>
            <person name="Chapman S.B."/>
            <person name="Chen Z."/>
            <person name="Freedman E."/>
            <person name="Gellesch M."/>
            <person name="Goldberg J."/>
            <person name="Griggs A."/>
            <person name="Gujja S."/>
            <person name="Heilman E."/>
            <person name="Heiman D."/>
            <person name="Howarth C."/>
            <person name="Mehta T."/>
            <person name="Neiman D."/>
            <person name="Pearson M."/>
            <person name="Roberts A."/>
            <person name="Saif S."/>
            <person name="Shea T."/>
            <person name="Shenoy N."/>
            <person name="Sisk P."/>
            <person name="Stolte C."/>
            <person name="Sykes S."/>
            <person name="White J."/>
            <person name="Yandava C."/>
            <person name="Burger G."/>
            <person name="Gray M.W."/>
            <person name="Holland P.W.H."/>
            <person name="King N."/>
            <person name="Lang F.B.F."/>
            <person name="Roger A.J."/>
            <person name="Ruiz-Trillo I."/>
            <person name="Haas B."/>
            <person name="Nusbaum C."/>
            <person name="Birren B."/>
        </authorList>
    </citation>
    <scope>NUCLEOTIDE SEQUENCE [LARGE SCALE GENOMIC DNA]</scope>
    <source>
        <strain evidence="1 2">JP610</strain>
    </source>
</reference>
<organism evidence="1 2">
    <name type="scientific">Sphaeroforma arctica JP610</name>
    <dbReference type="NCBI Taxonomy" id="667725"/>
    <lineage>
        <taxon>Eukaryota</taxon>
        <taxon>Ichthyosporea</taxon>
        <taxon>Ichthyophonida</taxon>
        <taxon>Sphaeroforma</taxon>
    </lineage>
</organism>
<accession>A0A0L0FML8</accession>
<keyword evidence="2" id="KW-1185">Reference proteome</keyword>
<dbReference type="Proteomes" id="UP000054560">
    <property type="component" value="Unassembled WGS sequence"/>
</dbReference>
<evidence type="ECO:0000313" key="1">
    <source>
        <dbReference type="EMBL" id="KNC77751.1"/>
    </source>
</evidence>
<dbReference type="EMBL" id="KQ242643">
    <property type="protein sequence ID" value="KNC77751.1"/>
    <property type="molecule type" value="Genomic_DNA"/>
</dbReference>
<proteinExistence type="predicted"/>
<name>A0A0L0FML8_9EUKA</name>
<sequence length="101" mass="11711">MTTPAWRQANLEAKKNSLNVHVLNGYKGYLMTDEIYNWTQTNIVEANIANGNAEQYVNMAKLSQHFIESNAVFQNMWDSLHFYSWVYAEFSQVFLNILAAQ</sequence>